<keyword evidence="2" id="KW-1185">Reference proteome</keyword>
<gene>
    <name evidence="1" type="ORF">SAMN04488050_101453</name>
</gene>
<evidence type="ECO:0000313" key="1">
    <source>
        <dbReference type="EMBL" id="SFS38035.1"/>
    </source>
</evidence>
<organism evidence="1 2">
    <name type="scientific">Alloyangia pacifica</name>
    <dbReference type="NCBI Taxonomy" id="311180"/>
    <lineage>
        <taxon>Bacteria</taxon>
        <taxon>Pseudomonadati</taxon>
        <taxon>Pseudomonadota</taxon>
        <taxon>Alphaproteobacteria</taxon>
        <taxon>Rhodobacterales</taxon>
        <taxon>Roseobacteraceae</taxon>
        <taxon>Alloyangia</taxon>
    </lineage>
</organism>
<accession>A0A1I6PD64</accession>
<dbReference type="EMBL" id="FOZW01000001">
    <property type="protein sequence ID" value="SFS38035.1"/>
    <property type="molecule type" value="Genomic_DNA"/>
</dbReference>
<dbReference type="AlphaFoldDB" id="A0A1I6PD64"/>
<proteinExistence type="predicted"/>
<sequence length="59" mass="6969">MKWNRAMTKAINAVRDSFARRFAYRRTHHALMSLPMRTRIDCDLLGREEETARAAVYGR</sequence>
<name>A0A1I6PD64_9RHOB</name>
<protein>
    <submittedName>
        <fullName evidence="1">Uncharacterized protein</fullName>
    </submittedName>
</protein>
<reference evidence="2" key="1">
    <citation type="submission" date="2016-10" db="EMBL/GenBank/DDBJ databases">
        <authorList>
            <person name="Varghese N."/>
            <person name="Submissions S."/>
        </authorList>
    </citation>
    <scope>NUCLEOTIDE SEQUENCE [LARGE SCALE GENOMIC DNA]</scope>
    <source>
        <strain evidence="2">DSM 26894</strain>
    </source>
</reference>
<evidence type="ECO:0000313" key="2">
    <source>
        <dbReference type="Proteomes" id="UP000199392"/>
    </source>
</evidence>
<dbReference type="Proteomes" id="UP000199392">
    <property type="component" value="Unassembled WGS sequence"/>
</dbReference>